<keyword evidence="3" id="KW-1185">Reference proteome</keyword>
<accession>A0A9J6F6X2</accession>
<dbReference type="VEuPathDB" id="VectorBase:HLOH_065272"/>
<dbReference type="Proteomes" id="UP000821853">
    <property type="component" value="Chromosome 1"/>
</dbReference>
<evidence type="ECO:0000313" key="3">
    <source>
        <dbReference type="Proteomes" id="UP000821853"/>
    </source>
</evidence>
<gene>
    <name evidence="2" type="ORF">HPB48_019026</name>
</gene>
<organism evidence="2 3">
    <name type="scientific">Haemaphysalis longicornis</name>
    <name type="common">Bush tick</name>
    <dbReference type="NCBI Taxonomy" id="44386"/>
    <lineage>
        <taxon>Eukaryota</taxon>
        <taxon>Metazoa</taxon>
        <taxon>Ecdysozoa</taxon>
        <taxon>Arthropoda</taxon>
        <taxon>Chelicerata</taxon>
        <taxon>Arachnida</taxon>
        <taxon>Acari</taxon>
        <taxon>Parasitiformes</taxon>
        <taxon>Ixodida</taxon>
        <taxon>Ixodoidea</taxon>
        <taxon>Ixodidae</taxon>
        <taxon>Haemaphysalinae</taxon>
        <taxon>Haemaphysalis</taxon>
    </lineage>
</organism>
<dbReference type="AlphaFoldDB" id="A0A9J6F6X2"/>
<feature type="region of interest" description="Disordered" evidence="1">
    <location>
        <begin position="36"/>
        <end position="94"/>
    </location>
</feature>
<dbReference type="EMBL" id="JABSTR010000001">
    <property type="protein sequence ID" value="KAH9360518.1"/>
    <property type="molecule type" value="Genomic_DNA"/>
</dbReference>
<reference evidence="2 3" key="1">
    <citation type="journal article" date="2020" name="Cell">
        <title>Large-Scale Comparative Analyses of Tick Genomes Elucidate Their Genetic Diversity and Vector Capacities.</title>
        <authorList>
            <consortium name="Tick Genome and Microbiome Consortium (TIGMIC)"/>
            <person name="Jia N."/>
            <person name="Wang J."/>
            <person name="Shi W."/>
            <person name="Du L."/>
            <person name="Sun Y."/>
            <person name="Zhan W."/>
            <person name="Jiang J.F."/>
            <person name="Wang Q."/>
            <person name="Zhang B."/>
            <person name="Ji P."/>
            <person name="Bell-Sakyi L."/>
            <person name="Cui X.M."/>
            <person name="Yuan T.T."/>
            <person name="Jiang B.G."/>
            <person name="Yang W.F."/>
            <person name="Lam T.T."/>
            <person name="Chang Q.C."/>
            <person name="Ding S.J."/>
            <person name="Wang X.J."/>
            <person name="Zhu J.G."/>
            <person name="Ruan X.D."/>
            <person name="Zhao L."/>
            <person name="Wei J.T."/>
            <person name="Ye R.Z."/>
            <person name="Que T.C."/>
            <person name="Du C.H."/>
            <person name="Zhou Y.H."/>
            <person name="Cheng J.X."/>
            <person name="Dai P.F."/>
            <person name="Guo W.B."/>
            <person name="Han X.H."/>
            <person name="Huang E.J."/>
            <person name="Li L.F."/>
            <person name="Wei W."/>
            <person name="Gao Y.C."/>
            <person name="Liu J.Z."/>
            <person name="Shao H.Z."/>
            <person name="Wang X."/>
            <person name="Wang C.C."/>
            <person name="Yang T.C."/>
            <person name="Huo Q.B."/>
            <person name="Li W."/>
            <person name="Chen H.Y."/>
            <person name="Chen S.E."/>
            <person name="Zhou L.G."/>
            <person name="Ni X.B."/>
            <person name="Tian J.H."/>
            <person name="Sheng Y."/>
            <person name="Liu T."/>
            <person name="Pan Y.S."/>
            <person name="Xia L.Y."/>
            <person name="Li J."/>
            <person name="Zhao F."/>
            <person name="Cao W.C."/>
        </authorList>
    </citation>
    <scope>NUCLEOTIDE SEQUENCE [LARGE SCALE GENOMIC DNA]</scope>
    <source>
        <strain evidence="2">HaeL-2018</strain>
    </source>
</reference>
<evidence type="ECO:0000256" key="1">
    <source>
        <dbReference type="SAM" id="MobiDB-lite"/>
    </source>
</evidence>
<feature type="compositionally biased region" description="Basic residues" evidence="1">
    <location>
        <begin position="68"/>
        <end position="77"/>
    </location>
</feature>
<sequence>MDVVKVEGMEITPEEFNATEWLTKIDRRRQALVTRTVDKDGGDGDAAAGETGRRSQGGNGDATQERAARKKEGRRLARQSIASPQPGLPRDDFKIIMRPRDGFNLSKVPMSRLF</sequence>
<name>A0A9J6F6X2_HAELO</name>
<evidence type="ECO:0000313" key="2">
    <source>
        <dbReference type="EMBL" id="KAH9360518.1"/>
    </source>
</evidence>
<comment type="caution">
    <text evidence="2">The sequence shown here is derived from an EMBL/GenBank/DDBJ whole genome shotgun (WGS) entry which is preliminary data.</text>
</comment>
<proteinExistence type="predicted"/>
<protein>
    <submittedName>
        <fullName evidence="2">Uncharacterized protein</fullName>
    </submittedName>
</protein>